<keyword evidence="1" id="KW-0812">Transmembrane</keyword>
<dbReference type="EMBL" id="CP037920">
    <property type="protein sequence ID" value="QDT96788.1"/>
    <property type="molecule type" value="Genomic_DNA"/>
</dbReference>
<feature type="transmembrane region" description="Helical" evidence="1">
    <location>
        <begin position="164"/>
        <end position="184"/>
    </location>
</feature>
<keyword evidence="1" id="KW-1133">Transmembrane helix</keyword>
<organism evidence="2 3">
    <name type="scientific">Gimesia aquarii</name>
    <dbReference type="NCBI Taxonomy" id="2527964"/>
    <lineage>
        <taxon>Bacteria</taxon>
        <taxon>Pseudomonadati</taxon>
        <taxon>Planctomycetota</taxon>
        <taxon>Planctomycetia</taxon>
        <taxon>Planctomycetales</taxon>
        <taxon>Planctomycetaceae</taxon>
        <taxon>Gimesia</taxon>
    </lineage>
</organism>
<feature type="transmembrane region" description="Helical" evidence="1">
    <location>
        <begin position="54"/>
        <end position="71"/>
    </location>
</feature>
<proteinExistence type="predicted"/>
<feature type="transmembrane region" description="Helical" evidence="1">
    <location>
        <begin position="134"/>
        <end position="157"/>
    </location>
</feature>
<keyword evidence="1" id="KW-0472">Membrane</keyword>
<protein>
    <submittedName>
        <fullName evidence="2">Uncharacterized protein</fullName>
    </submittedName>
</protein>
<sequence length="191" mass="22288">MNIRQTIHLRNLPDQPILRYNGTWCGIIFRLDLNYDYFSIGITMTSSIRQEMKSVIKWGVIAFIVINAFSWNPGWGGRNDRKPGREIERYFGWPACFYCDHWRSDHPHEIVLPAYFPIIPISREMYFVYFSSSLLAFFLNAIFVACIAGMCFLFVLFEEKKLNAWTKWLGIGLALIAVTIFLFGDEVSTFL</sequence>
<dbReference type="RefSeq" id="WP_144985191.1">
    <property type="nucleotide sequence ID" value="NZ_CP037920.1"/>
</dbReference>
<reference evidence="2 3" key="1">
    <citation type="submission" date="2019-03" db="EMBL/GenBank/DDBJ databases">
        <title>Deep-cultivation of Planctomycetes and their phenomic and genomic characterization uncovers novel biology.</title>
        <authorList>
            <person name="Wiegand S."/>
            <person name="Jogler M."/>
            <person name="Boedeker C."/>
            <person name="Pinto D."/>
            <person name="Vollmers J."/>
            <person name="Rivas-Marin E."/>
            <person name="Kohn T."/>
            <person name="Peeters S.H."/>
            <person name="Heuer A."/>
            <person name="Rast P."/>
            <person name="Oberbeckmann S."/>
            <person name="Bunk B."/>
            <person name="Jeske O."/>
            <person name="Meyerdierks A."/>
            <person name="Storesund J.E."/>
            <person name="Kallscheuer N."/>
            <person name="Luecker S."/>
            <person name="Lage O.M."/>
            <person name="Pohl T."/>
            <person name="Merkel B.J."/>
            <person name="Hornburger P."/>
            <person name="Mueller R.-W."/>
            <person name="Bruemmer F."/>
            <person name="Labrenz M."/>
            <person name="Spormann A.M."/>
            <person name="Op den Camp H."/>
            <person name="Overmann J."/>
            <person name="Amann R."/>
            <person name="Jetten M.S.M."/>
            <person name="Mascher T."/>
            <person name="Medema M.H."/>
            <person name="Devos D.P."/>
            <person name="Kaster A.-K."/>
            <person name="Ovreas L."/>
            <person name="Rohde M."/>
            <person name="Galperin M.Y."/>
            <person name="Jogler C."/>
        </authorList>
    </citation>
    <scope>NUCLEOTIDE SEQUENCE [LARGE SCALE GENOMIC DNA]</scope>
    <source>
        <strain evidence="2 3">V144</strain>
    </source>
</reference>
<accession>A0A517VUW4</accession>
<name>A0A517VUW4_9PLAN</name>
<dbReference type="Proteomes" id="UP000318704">
    <property type="component" value="Chromosome"/>
</dbReference>
<evidence type="ECO:0000313" key="3">
    <source>
        <dbReference type="Proteomes" id="UP000318704"/>
    </source>
</evidence>
<dbReference type="KEGG" id="gaw:V144x_22460"/>
<gene>
    <name evidence="2" type="ORF">V144x_22460</name>
</gene>
<dbReference type="AlphaFoldDB" id="A0A517VUW4"/>
<evidence type="ECO:0000256" key="1">
    <source>
        <dbReference type="SAM" id="Phobius"/>
    </source>
</evidence>
<evidence type="ECO:0000313" key="2">
    <source>
        <dbReference type="EMBL" id="QDT96788.1"/>
    </source>
</evidence>